<keyword evidence="1" id="KW-0732">Signal</keyword>
<feature type="signal peptide" evidence="1">
    <location>
        <begin position="1"/>
        <end position="25"/>
    </location>
</feature>
<dbReference type="Pfam" id="PF07676">
    <property type="entry name" value="PD40"/>
    <property type="match status" value="3"/>
</dbReference>
<dbReference type="PANTHER" id="PTHR32161:SF8">
    <property type="entry name" value="DPP6 N-TERMINAL DOMAIN-LIKE PROTEIN"/>
    <property type="match status" value="1"/>
</dbReference>
<dbReference type="Proteomes" id="UP000886520">
    <property type="component" value="Chromosome 1"/>
</dbReference>
<dbReference type="InterPro" id="IPR011659">
    <property type="entry name" value="WD40"/>
</dbReference>
<dbReference type="OrthoDB" id="43744at2759"/>
<name>A0A9D4VEZ9_ADICA</name>
<dbReference type="Gene3D" id="2.120.10.30">
    <property type="entry name" value="TolB, C-terminal domain"/>
    <property type="match status" value="2"/>
</dbReference>
<sequence>MAGGSSRWVATLLCWALLFCACASAKPSLEGTIIFSTYRRLRFAFDIYCVQVPSSFANSNFSETRLTYGEGQNVNYNGFFARDLDQDLIFKGAPRQQERGSSSYGDPLAGKILAYVSEQQEGRPQVYFNLYSSKEEVGVGRFDGVVNATDRSSQKNPSISRHEIHTAALQLANPNQKTCANAGDCGTDGGGDEDFVVHQPVFFQDRPSIAQDRVFYVSSQEQSQELRQSWAATYSTSLINGSTMRLTPGGVVDFSPSVSPSGEWMLVASSYGKRSWEGDAHELYTDLYIFNASDGSSRTLLVSGGGWPSWADDSTFFFHRKAEDGWWSIYKGVVAWDVLFGRYTQANDVVTVKRVTPPGVHCFTPAASAAANWVAIATRRPESSYRHVEIFDLQTNSFFQVTNQTAPTTHHYNPFVSHDSALLGYHKCRGSLNEVDPRIQEDATGLSGSIQEIGGSLRVPHLDSLISPSSGLSILRTGGEFPSFSPDGSYIAYISKAGETGVRAMRSDGSGSTEVYPNSSFGTVWDRVREGVIYTSSGPIFHSRASVHIVAMYNAHKLVNGENVSLTSKVLTKQGTRNNAFPSPSPDGKYLVFRSSRSGSKNLYIMDAVQGEEGGLWHLTQGKWTDTMCSWSPDGEWIVFSSDRENPGSGNFSLYLIHPNGTGLRKVFSDVHVDGRANHASFSPDSKYLLFTTDYAGFSSEPIGLPFQYQGYGDIFVSSLDGTYLERITHLQYENGTPSWGVRHIDSTELTKEGEDVQCAYDDVDWLLEDVFVQLQMPLSLPTQARCGYAG</sequence>
<dbReference type="AlphaFoldDB" id="A0A9D4VEZ9"/>
<dbReference type="EMBL" id="JABFUD020000001">
    <property type="protein sequence ID" value="KAI5085048.1"/>
    <property type="molecule type" value="Genomic_DNA"/>
</dbReference>
<dbReference type="SUPFAM" id="SSF82171">
    <property type="entry name" value="DPP6 N-terminal domain-like"/>
    <property type="match status" value="1"/>
</dbReference>
<feature type="chain" id="PRO_5039461173" evidence="1">
    <location>
        <begin position="26"/>
        <end position="791"/>
    </location>
</feature>
<dbReference type="InterPro" id="IPR011042">
    <property type="entry name" value="6-blade_b-propeller_TolB-like"/>
</dbReference>
<keyword evidence="3" id="KW-1185">Reference proteome</keyword>
<accession>A0A9D4VEZ9</accession>
<protein>
    <submittedName>
        <fullName evidence="2">Uncharacterized protein</fullName>
    </submittedName>
</protein>
<organism evidence="2 3">
    <name type="scientific">Adiantum capillus-veneris</name>
    <name type="common">Maidenhair fern</name>
    <dbReference type="NCBI Taxonomy" id="13818"/>
    <lineage>
        <taxon>Eukaryota</taxon>
        <taxon>Viridiplantae</taxon>
        <taxon>Streptophyta</taxon>
        <taxon>Embryophyta</taxon>
        <taxon>Tracheophyta</taxon>
        <taxon>Polypodiopsida</taxon>
        <taxon>Polypodiidae</taxon>
        <taxon>Polypodiales</taxon>
        <taxon>Pteridineae</taxon>
        <taxon>Pteridaceae</taxon>
        <taxon>Vittarioideae</taxon>
        <taxon>Adiantum</taxon>
    </lineage>
</organism>
<evidence type="ECO:0000313" key="2">
    <source>
        <dbReference type="EMBL" id="KAI5085048.1"/>
    </source>
</evidence>
<gene>
    <name evidence="2" type="ORF">GOP47_0001217</name>
</gene>
<proteinExistence type="predicted"/>
<comment type="caution">
    <text evidence="2">The sequence shown here is derived from an EMBL/GenBank/DDBJ whole genome shotgun (WGS) entry which is preliminary data.</text>
</comment>
<dbReference type="PROSITE" id="PS51257">
    <property type="entry name" value="PROKAR_LIPOPROTEIN"/>
    <property type="match status" value="1"/>
</dbReference>
<evidence type="ECO:0000256" key="1">
    <source>
        <dbReference type="SAM" id="SignalP"/>
    </source>
</evidence>
<evidence type="ECO:0000313" key="3">
    <source>
        <dbReference type="Proteomes" id="UP000886520"/>
    </source>
</evidence>
<reference evidence="2" key="1">
    <citation type="submission" date="2021-01" db="EMBL/GenBank/DDBJ databases">
        <title>Adiantum capillus-veneris genome.</title>
        <authorList>
            <person name="Fang Y."/>
            <person name="Liao Q."/>
        </authorList>
    </citation>
    <scope>NUCLEOTIDE SEQUENCE</scope>
    <source>
        <strain evidence="2">H3</strain>
        <tissue evidence="2">Leaf</tissue>
    </source>
</reference>
<dbReference type="PANTHER" id="PTHR32161">
    <property type="entry name" value="DPP6 N-TERMINAL DOMAIN-LIKE PROTEIN"/>
    <property type="match status" value="1"/>
</dbReference>